<organism evidence="1 2">
    <name type="scientific">Yarrowia lipolytica</name>
    <name type="common">Candida lipolytica</name>
    <dbReference type="NCBI Taxonomy" id="4952"/>
    <lineage>
        <taxon>Eukaryota</taxon>
        <taxon>Fungi</taxon>
        <taxon>Dikarya</taxon>
        <taxon>Ascomycota</taxon>
        <taxon>Saccharomycotina</taxon>
        <taxon>Dipodascomycetes</taxon>
        <taxon>Dipodascales</taxon>
        <taxon>Dipodascales incertae sedis</taxon>
        <taxon>Yarrowia</taxon>
    </lineage>
</organism>
<gene>
    <name evidence="1" type="ORF">B0I71DRAFT_153016</name>
</gene>
<accession>A0A371C6A1</accession>
<name>A0A371C6A1_YARLL</name>
<dbReference type="Proteomes" id="UP000256601">
    <property type="component" value="Unassembled WGS sequence"/>
</dbReference>
<evidence type="ECO:0000313" key="2">
    <source>
        <dbReference type="Proteomes" id="UP000256601"/>
    </source>
</evidence>
<protein>
    <submittedName>
        <fullName evidence="1">Uncharacterized protein</fullName>
    </submittedName>
</protein>
<reference evidence="1 2" key="1">
    <citation type="submission" date="2018-07" db="EMBL/GenBank/DDBJ databases">
        <title>Draft Genome Assemblies for Five Robust Yarrowia lipolytica Strains Exhibiting High Lipid Production and Pentose Sugar Utilization and Sugar Alcohol Secretion from Undetoxified Lignocellulosic Biomass Hydrolysates.</title>
        <authorList>
            <consortium name="DOE Joint Genome Institute"/>
            <person name="Walker C."/>
            <person name="Ryu S."/>
            <person name="Na H."/>
            <person name="Zane M."/>
            <person name="LaButti K."/>
            <person name="Lipzen A."/>
            <person name="Haridas S."/>
            <person name="Barry K."/>
            <person name="Grigoriev I.V."/>
            <person name="Quarterman J."/>
            <person name="Slininger P."/>
            <person name="Dien B."/>
            <person name="Trinh C.T."/>
        </authorList>
    </citation>
    <scope>NUCLEOTIDE SEQUENCE [LARGE SCALE GENOMIC DNA]</scope>
    <source>
        <strain evidence="1 2">YB392</strain>
    </source>
</reference>
<proteinExistence type="predicted"/>
<sequence length="89" mass="10008">MEVLSLINEVDFRKTVLTHNPLLAREDTGSLLLVGEIPSNATMRLTPSPSKLHISYKDQRHSGGSHISFMDGNVNDDYKRFALKHIVFS</sequence>
<evidence type="ECO:0000313" key="1">
    <source>
        <dbReference type="EMBL" id="RDW25831.1"/>
    </source>
</evidence>
<dbReference type="EMBL" id="KZ858992">
    <property type="protein sequence ID" value="RDW25831.1"/>
    <property type="molecule type" value="Genomic_DNA"/>
</dbReference>
<dbReference type="AlphaFoldDB" id="A0A371C6A1"/>